<accession>A0A0V0HES1</accession>
<reference evidence="2" key="1">
    <citation type="submission" date="2015-12" db="EMBL/GenBank/DDBJ databases">
        <title>Gene expression during late stages of embryo sac development: a critical building block for successful pollen-pistil interactions.</title>
        <authorList>
            <person name="Liu Y."/>
            <person name="Joly V."/>
            <person name="Sabar M."/>
            <person name="Matton D.P."/>
        </authorList>
    </citation>
    <scope>NUCLEOTIDE SEQUENCE</scope>
</reference>
<protein>
    <submittedName>
        <fullName evidence="2">Putative ovule protein</fullName>
    </submittedName>
</protein>
<dbReference type="AlphaFoldDB" id="A0A0V0HES1"/>
<feature type="compositionally biased region" description="Basic and acidic residues" evidence="1">
    <location>
        <begin position="54"/>
        <end position="70"/>
    </location>
</feature>
<dbReference type="EMBL" id="GEDG01021026">
    <property type="protein sequence ID" value="JAP18648.1"/>
    <property type="molecule type" value="Transcribed_RNA"/>
</dbReference>
<feature type="region of interest" description="Disordered" evidence="1">
    <location>
        <begin position="53"/>
        <end position="84"/>
    </location>
</feature>
<sequence length="84" mass="9789">MKSNFRNHARILRYMEITIIGVSEAHFRAFLGSFHEDYKILLLFIEKGGVAYGGDRDNPRRQDTVREKYELGSSKALKTNARKR</sequence>
<evidence type="ECO:0000313" key="2">
    <source>
        <dbReference type="EMBL" id="JAP18648.1"/>
    </source>
</evidence>
<dbReference type="EMBL" id="GEDG01022533">
    <property type="protein sequence ID" value="JAP17430.1"/>
    <property type="molecule type" value="Transcribed_RNA"/>
</dbReference>
<name>A0A0V0HES1_SOLCH</name>
<evidence type="ECO:0000256" key="1">
    <source>
        <dbReference type="SAM" id="MobiDB-lite"/>
    </source>
</evidence>
<proteinExistence type="predicted"/>
<organism evidence="2">
    <name type="scientific">Solanum chacoense</name>
    <name type="common">Chaco potato</name>
    <dbReference type="NCBI Taxonomy" id="4108"/>
    <lineage>
        <taxon>Eukaryota</taxon>
        <taxon>Viridiplantae</taxon>
        <taxon>Streptophyta</taxon>
        <taxon>Embryophyta</taxon>
        <taxon>Tracheophyta</taxon>
        <taxon>Spermatophyta</taxon>
        <taxon>Magnoliopsida</taxon>
        <taxon>eudicotyledons</taxon>
        <taxon>Gunneridae</taxon>
        <taxon>Pentapetalae</taxon>
        <taxon>asterids</taxon>
        <taxon>lamiids</taxon>
        <taxon>Solanales</taxon>
        <taxon>Solanaceae</taxon>
        <taxon>Solanoideae</taxon>
        <taxon>Solaneae</taxon>
        <taxon>Solanum</taxon>
    </lineage>
</organism>